<dbReference type="InterPro" id="IPR036397">
    <property type="entry name" value="RNaseH_sf"/>
</dbReference>
<evidence type="ECO:0000313" key="2">
    <source>
        <dbReference type="EMBL" id="KZP10261.1"/>
    </source>
</evidence>
<dbReference type="OrthoDB" id="3265672at2759"/>
<organism evidence="2 3">
    <name type="scientific">Athelia psychrophila</name>
    <dbReference type="NCBI Taxonomy" id="1759441"/>
    <lineage>
        <taxon>Eukaryota</taxon>
        <taxon>Fungi</taxon>
        <taxon>Dikarya</taxon>
        <taxon>Basidiomycota</taxon>
        <taxon>Agaricomycotina</taxon>
        <taxon>Agaricomycetes</taxon>
        <taxon>Agaricomycetidae</taxon>
        <taxon>Atheliales</taxon>
        <taxon>Atheliaceae</taxon>
        <taxon>Athelia</taxon>
    </lineage>
</organism>
<keyword evidence="3" id="KW-1185">Reference proteome</keyword>
<dbReference type="EMBL" id="KV417683">
    <property type="protein sequence ID" value="KZP10261.1"/>
    <property type="molecule type" value="Genomic_DNA"/>
</dbReference>
<accession>A0A165Z657</accession>
<gene>
    <name evidence="2" type="ORF">FIBSPDRAFT_673351</name>
</gene>
<dbReference type="InterPro" id="IPR050863">
    <property type="entry name" value="CenT-Element_Derived"/>
</dbReference>
<dbReference type="Gene3D" id="3.30.420.10">
    <property type="entry name" value="Ribonuclease H-like superfamily/Ribonuclease H"/>
    <property type="match status" value="1"/>
</dbReference>
<sequence length="245" mass="28714">RWCNRFLRRHPKIYFGKGSGIDPKRAQCFNQTAIDNHFRELGTVLRGWNIPWRNVYNMDEKGCQQGGGRRMQALKHFIPRKQRPHYRLRSVNLELVTIIECVSADGEFIKPGFIFSGKEHHPEWFDVDPEISIGMSQNGWIDDFLCTQWLRDSFIPQAKARNESGQPILLIYDGHGSHTTDEMRKLAVEHRIELFLLPAHTTHRTQPLDVGVFSPLQQRWQERCDEVLDETGKEIPKVDFVKEYM</sequence>
<feature type="non-terminal residue" evidence="2">
    <location>
        <position position="1"/>
    </location>
</feature>
<evidence type="ECO:0000313" key="3">
    <source>
        <dbReference type="Proteomes" id="UP000076532"/>
    </source>
</evidence>
<dbReference type="STRING" id="436010.A0A165Z657"/>
<dbReference type="InterPro" id="IPR004875">
    <property type="entry name" value="DDE_SF_endonuclease_dom"/>
</dbReference>
<dbReference type="Pfam" id="PF03184">
    <property type="entry name" value="DDE_1"/>
    <property type="match status" value="1"/>
</dbReference>
<dbReference type="PANTHER" id="PTHR19303">
    <property type="entry name" value="TRANSPOSON"/>
    <property type="match status" value="1"/>
</dbReference>
<feature type="domain" description="DDE-1" evidence="1">
    <location>
        <begin position="94"/>
        <end position="224"/>
    </location>
</feature>
<evidence type="ECO:0000259" key="1">
    <source>
        <dbReference type="Pfam" id="PF03184"/>
    </source>
</evidence>
<dbReference type="GO" id="GO:0003677">
    <property type="term" value="F:DNA binding"/>
    <property type="evidence" value="ECO:0007669"/>
    <property type="project" value="TreeGrafter"/>
</dbReference>
<dbReference type="Proteomes" id="UP000076532">
    <property type="component" value="Unassembled WGS sequence"/>
</dbReference>
<reference evidence="2 3" key="1">
    <citation type="journal article" date="2016" name="Mol. Biol. Evol.">
        <title>Comparative Genomics of Early-Diverging Mushroom-Forming Fungi Provides Insights into the Origins of Lignocellulose Decay Capabilities.</title>
        <authorList>
            <person name="Nagy L.G."/>
            <person name="Riley R."/>
            <person name="Tritt A."/>
            <person name="Adam C."/>
            <person name="Daum C."/>
            <person name="Floudas D."/>
            <person name="Sun H."/>
            <person name="Yadav J.S."/>
            <person name="Pangilinan J."/>
            <person name="Larsson K.H."/>
            <person name="Matsuura K."/>
            <person name="Barry K."/>
            <person name="Labutti K."/>
            <person name="Kuo R."/>
            <person name="Ohm R.A."/>
            <person name="Bhattacharya S.S."/>
            <person name="Shirouzu T."/>
            <person name="Yoshinaga Y."/>
            <person name="Martin F.M."/>
            <person name="Grigoriev I.V."/>
            <person name="Hibbett D.S."/>
        </authorList>
    </citation>
    <scope>NUCLEOTIDE SEQUENCE [LARGE SCALE GENOMIC DNA]</scope>
    <source>
        <strain evidence="2 3">CBS 109695</strain>
    </source>
</reference>
<dbReference type="PANTHER" id="PTHR19303:SF74">
    <property type="entry name" value="POGO TRANSPOSABLE ELEMENT WITH KRAB DOMAIN"/>
    <property type="match status" value="1"/>
</dbReference>
<proteinExistence type="predicted"/>
<dbReference type="AlphaFoldDB" id="A0A165Z657"/>
<name>A0A165Z657_9AGAM</name>
<protein>
    <submittedName>
        <fullName evidence="2">DDE-domain-containing protein</fullName>
    </submittedName>
</protein>
<feature type="non-terminal residue" evidence="2">
    <location>
        <position position="245"/>
    </location>
</feature>
<dbReference type="GO" id="GO:0005634">
    <property type="term" value="C:nucleus"/>
    <property type="evidence" value="ECO:0007669"/>
    <property type="project" value="TreeGrafter"/>
</dbReference>